<accession>A0A0F8VIK1</accession>
<gene>
    <name evidence="1" type="ORF">LCGC14_3167440</name>
</gene>
<comment type="caution">
    <text evidence="1">The sequence shown here is derived from an EMBL/GenBank/DDBJ whole genome shotgun (WGS) entry which is preliminary data.</text>
</comment>
<protein>
    <submittedName>
        <fullName evidence="1">Uncharacterized protein</fullName>
    </submittedName>
</protein>
<sequence>MTTAQVLLTLRVDGEEVTYGLEAETFPLLDDALEMMVRGPVVREWLTLVRQHPKVSVA</sequence>
<reference evidence="1" key="1">
    <citation type="journal article" date="2015" name="Nature">
        <title>Complex archaea that bridge the gap between prokaryotes and eukaryotes.</title>
        <authorList>
            <person name="Spang A."/>
            <person name="Saw J.H."/>
            <person name="Jorgensen S.L."/>
            <person name="Zaremba-Niedzwiedzka K."/>
            <person name="Martijn J."/>
            <person name="Lind A.E."/>
            <person name="van Eijk R."/>
            <person name="Schleper C."/>
            <person name="Guy L."/>
            <person name="Ettema T.J."/>
        </authorList>
    </citation>
    <scope>NUCLEOTIDE SEQUENCE</scope>
</reference>
<proteinExistence type="predicted"/>
<dbReference type="AlphaFoldDB" id="A0A0F8VIK1"/>
<dbReference type="EMBL" id="LAZR01070197">
    <property type="protein sequence ID" value="KKK44197.1"/>
    <property type="molecule type" value="Genomic_DNA"/>
</dbReference>
<evidence type="ECO:0000313" key="1">
    <source>
        <dbReference type="EMBL" id="KKK44197.1"/>
    </source>
</evidence>
<name>A0A0F8VIK1_9ZZZZ</name>
<organism evidence="1">
    <name type="scientific">marine sediment metagenome</name>
    <dbReference type="NCBI Taxonomy" id="412755"/>
    <lineage>
        <taxon>unclassified sequences</taxon>
        <taxon>metagenomes</taxon>
        <taxon>ecological metagenomes</taxon>
    </lineage>
</organism>